<feature type="transmembrane region" description="Helical" evidence="7">
    <location>
        <begin position="388"/>
        <end position="408"/>
    </location>
</feature>
<dbReference type="SUPFAM" id="SSF103473">
    <property type="entry name" value="MFS general substrate transporter"/>
    <property type="match status" value="1"/>
</dbReference>
<evidence type="ECO:0000313" key="8">
    <source>
        <dbReference type="EMBL" id="QEZ68226.1"/>
    </source>
</evidence>
<feature type="transmembrane region" description="Helical" evidence="7">
    <location>
        <begin position="59"/>
        <end position="78"/>
    </location>
</feature>
<evidence type="ECO:0000313" key="9">
    <source>
        <dbReference type="Proteomes" id="UP000326961"/>
    </source>
</evidence>
<evidence type="ECO:0000256" key="3">
    <source>
        <dbReference type="ARBA" id="ARBA00022475"/>
    </source>
</evidence>
<dbReference type="Gene3D" id="1.20.1250.20">
    <property type="entry name" value="MFS general substrate transporter like domains"/>
    <property type="match status" value="2"/>
</dbReference>
<feature type="transmembrane region" description="Helical" evidence="7">
    <location>
        <begin position="35"/>
        <end position="52"/>
    </location>
</feature>
<dbReference type="InterPro" id="IPR005279">
    <property type="entry name" value="Dipep/tripep_permease"/>
</dbReference>
<proteinExistence type="predicted"/>
<dbReference type="AlphaFoldDB" id="A0A5P3XAQ4"/>
<feature type="transmembrane region" description="Helical" evidence="7">
    <location>
        <begin position="240"/>
        <end position="264"/>
    </location>
</feature>
<feature type="transmembrane region" description="Helical" evidence="7">
    <location>
        <begin position="186"/>
        <end position="207"/>
    </location>
</feature>
<sequence length="461" mass="50559">MSTTAVKKKNKFPMGFYICATTFAFERAAYYASKYLIYIFLITAVVKGGLGIEKGQAAMMQANLVAFTYLSPIIGGYISDRWIGARYTIPLGMFIMGAGYYVGSIATSSSMVGLMVILVAIGTAFFKGNVSAVNGQLFKNQEELDSAFSVQYSFVNIGSFVGTTAVGVLYAQTFAKNGVLGFSQCFFLAAILCAIGGLWFIFGWRFLGDAGKRPFKEGVVAEKTEAKDNTPLTRTDKKRIWAIVLVSAFSVLFWLFWYLTYLAVYDYGAAFVDMNVGGFDVPLAWFDSLNALTCIVLGPIFAALWLKLSKRPQGDISLFKKTGLGFIFLGLSFFMLVGAEFARGIGAPDTVKASILWIVAFGVLLSMGEMFFSPLGNSFVSKYAPKRVLAVLMGVWTFATFVAGKSYGYLYDFTLKFDMITVYTVIPVILFVAAALLFIFDKKLNSLVEDEETNGKEKSIA</sequence>
<protein>
    <submittedName>
        <fullName evidence="8">MFS transporter</fullName>
    </submittedName>
</protein>
<dbReference type="CDD" id="cd17346">
    <property type="entry name" value="MFS_DtpA_like"/>
    <property type="match status" value="1"/>
</dbReference>
<evidence type="ECO:0000256" key="5">
    <source>
        <dbReference type="ARBA" id="ARBA00022989"/>
    </source>
</evidence>
<dbReference type="InterPro" id="IPR050171">
    <property type="entry name" value="MFS_Transporters"/>
</dbReference>
<dbReference type="InterPro" id="IPR036259">
    <property type="entry name" value="MFS_trans_sf"/>
</dbReference>
<reference evidence="8 9" key="1">
    <citation type="submission" date="2018-09" db="EMBL/GenBank/DDBJ databases">
        <title>A clostridial neurotoxin that targets Anopheles mosquitoes.</title>
        <authorList>
            <person name="Contreras E."/>
            <person name="Masuyer G."/>
            <person name="Qureshi N."/>
            <person name="Chawla S."/>
            <person name="Lim H.L."/>
            <person name="Chen J."/>
            <person name="Stenmark P."/>
            <person name="Gill S."/>
        </authorList>
    </citation>
    <scope>NUCLEOTIDE SEQUENCE [LARGE SCALE GENOMIC DNA]</scope>
    <source>
        <strain evidence="8 9">Cbm</strain>
    </source>
</reference>
<keyword evidence="4 7" id="KW-0812">Transmembrane</keyword>
<gene>
    <name evidence="8" type="ORF">D4A35_04450</name>
</gene>
<comment type="subcellular location">
    <subcellularLocation>
        <location evidence="1">Cell membrane</location>
        <topology evidence="1">Multi-pass membrane protein</topology>
    </subcellularLocation>
</comment>
<feature type="transmembrane region" description="Helical" evidence="7">
    <location>
        <begin position="284"/>
        <end position="306"/>
    </location>
</feature>
<dbReference type="Proteomes" id="UP000326961">
    <property type="component" value="Chromosome"/>
</dbReference>
<keyword evidence="2" id="KW-0813">Transport</keyword>
<keyword evidence="5 7" id="KW-1133">Transmembrane helix</keyword>
<dbReference type="Pfam" id="PF00854">
    <property type="entry name" value="PTR2"/>
    <property type="match status" value="2"/>
</dbReference>
<dbReference type="EMBL" id="CP032452">
    <property type="protein sequence ID" value="QEZ68226.1"/>
    <property type="molecule type" value="Genomic_DNA"/>
</dbReference>
<evidence type="ECO:0000256" key="2">
    <source>
        <dbReference type="ARBA" id="ARBA00022448"/>
    </source>
</evidence>
<accession>A0A5P3XAQ4</accession>
<feature type="transmembrane region" description="Helical" evidence="7">
    <location>
        <begin position="98"/>
        <end position="126"/>
    </location>
</feature>
<feature type="transmembrane region" description="Helical" evidence="7">
    <location>
        <begin position="420"/>
        <end position="440"/>
    </location>
</feature>
<dbReference type="GO" id="GO:0015833">
    <property type="term" value="P:peptide transport"/>
    <property type="evidence" value="ECO:0007669"/>
    <property type="project" value="InterPro"/>
</dbReference>
<organism evidence="8 9">
    <name type="scientific">Paraclostridium bifermentans</name>
    <name type="common">Clostridium bifermentans</name>
    <dbReference type="NCBI Taxonomy" id="1490"/>
    <lineage>
        <taxon>Bacteria</taxon>
        <taxon>Bacillati</taxon>
        <taxon>Bacillota</taxon>
        <taxon>Clostridia</taxon>
        <taxon>Peptostreptococcales</taxon>
        <taxon>Peptostreptococcaceae</taxon>
        <taxon>Paraclostridium</taxon>
    </lineage>
</organism>
<feature type="transmembrane region" description="Helical" evidence="7">
    <location>
        <begin position="354"/>
        <end position="376"/>
    </location>
</feature>
<dbReference type="RefSeq" id="WP_150886061.1">
    <property type="nucleotide sequence ID" value="NZ_CP032452.1"/>
</dbReference>
<keyword evidence="6 7" id="KW-0472">Membrane</keyword>
<dbReference type="PANTHER" id="PTHR23517:SF15">
    <property type="entry name" value="PROTON-DEPENDENT OLIGOPEPTIDE FAMILY TRANSPORT PROTEIN"/>
    <property type="match status" value="1"/>
</dbReference>
<evidence type="ECO:0000256" key="6">
    <source>
        <dbReference type="ARBA" id="ARBA00023136"/>
    </source>
</evidence>
<dbReference type="GO" id="GO:1904680">
    <property type="term" value="F:peptide transmembrane transporter activity"/>
    <property type="evidence" value="ECO:0007669"/>
    <property type="project" value="InterPro"/>
</dbReference>
<name>A0A5P3XAQ4_PARBF</name>
<feature type="transmembrane region" description="Helical" evidence="7">
    <location>
        <begin position="147"/>
        <end position="171"/>
    </location>
</feature>
<evidence type="ECO:0000256" key="4">
    <source>
        <dbReference type="ARBA" id="ARBA00022692"/>
    </source>
</evidence>
<keyword evidence="3" id="KW-1003">Cell membrane</keyword>
<feature type="transmembrane region" description="Helical" evidence="7">
    <location>
        <begin position="318"/>
        <end position="342"/>
    </location>
</feature>
<evidence type="ECO:0000256" key="1">
    <source>
        <dbReference type="ARBA" id="ARBA00004651"/>
    </source>
</evidence>
<evidence type="ECO:0000256" key="7">
    <source>
        <dbReference type="SAM" id="Phobius"/>
    </source>
</evidence>
<dbReference type="PANTHER" id="PTHR23517">
    <property type="entry name" value="RESISTANCE PROTEIN MDTM, PUTATIVE-RELATED-RELATED"/>
    <property type="match status" value="1"/>
</dbReference>
<dbReference type="GO" id="GO:0005886">
    <property type="term" value="C:plasma membrane"/>
    <property type="evidence" value="ECO:0007669"/>
    <property type="project" value="UniProtKB-SubCell"/>
</dbReference>
<dbReference type="InterPro" id="IPR000109">
    <property type="entry name" value="POT_fam"/>
</dbReference>